<evidence type="ECO:0000313" key="11">
    <source>
        <dbReference type="EMBL" id="MBC8610628.1"/>
    </source>
</evidence>
<reference evidence="11" key="1">
    <citation type="submission" date="2020-08" db="EMBL/GenBank/DDBJ databases">
        <title>Genome public.</title>
        <authorList>
            <person name="Liu C."/>
            <person name="Sun Q."/>
        </authorList>
    </citation>
    <scope>NUCLEOTIDE SEQUENCE</scope>
    <source>
        <strain evidence="11">NSJ-15</strain>
    </source>
</reference>
<comment type="PTM">
    <text evidence="9">4'-phosphopantetheine is transferred from CoA to a specific serine of apo-ACP by acpS.</text>
</comment>
<keyword evidence="3 7" id="KW-0597">Phosphoprotein</keyword>
<evidence type="ECO:0000256" key="8">
    <source>
        <dbReference type="NCBIfam" id="TIGR00517"/>
    </source>
</evidence>
<keyword evidence="7" id="KW-0963">Cytoplasm</keyword>
<dbReference type="GO" id="GO:0000035">
    <property type="term" value="F:acyl binding"/>
    <property type="evidence" value="ECO:0007669"/>
    <property type="project" value="TreeGrafter"/>
</dbReference>
<evidence type="ECO:0000256" key="1">
    <source>
        <dbReference type="ARBA" id="ARBA00022450"/>
    </source>
</evidence>
<dbReference type="InterPro" id="IPR009081">
    <property type="entry name" value="PP-bd_ACP"/>
</dbReference>
<comment type="similarity">
    <text evidence="7">Belongs to the acyl carrier protein (ACP) family.</text>
</comment>
<dbReference type="GO" id="GO:0000036">
    <property type="term" value="F:acyl carrier activity"/>
    <property type="evidence" value="ECO:0007669"/>
    <property type="project" value="UniProtKB-UniRule"/>
</dbReference>
<dbReference type="NCBIfam" id="TIGR00517">
    <property type="entry name" value="acyl_carrier"/>
    <property type="match status" value="1"/>
</dbReference>
<protein>
    <recommendedName>
        <fullName evidence="7 8">Acyl carrier protein</fullName>
        <shortName evidence="7">ACP</shortName>
    </recommendedName>
</protein>
<dbReference type="AlphaFoldDB" id="A0A8J6PBZ6"/>
<keyword evidence="1 7" id="KW-0596">Phosphopantetheine</keyword>
<dbReference type="PROSITE" id="PS00012">
    <property type="entry name" value="PHOSPHOPANTETHEINE"/>
    <property type="match status" value="1"/>
</dbReference>
<evidence type="ECO:0000256" key="2">
    <source>
        <dbReference type="ARBA" id="ARBA00022516"/>
    </source>
</evidence>
<proteinExistence type="inferred from homology"/>
<evidence type="ECO:0000256" key="4">
    <source>
        <dbReference type="ARBA" id="ARBA00022832"/>
    </source>
</evidence>
<dbReference type="SUPFAM" id="SSF47336">
    <property type="entry name" value="ACP-like"/>
    <property type="match status" value="1"/>
</dbReference>
<dbReference type="NCBIfam" id="NF002151">
    <property type="entry name" value="PRK00982.1-5"/>
    <property type="match status" value="1"/>
</dbReference>
<evidence type="ECO:0000256" key="5">
    <source>
        <dbReference type="ARBA" id="ARBA00023098"/>
    </source>
</evidence>
<evidence type="ECO:0000256" key="9">
    <source>
        <dbReference type="RuleBase" id="RU003545"/>
    </source>
</evidence>
<dbReference type="InterPro" id="IPR003231">
    <property type="entry name" value="ACP"/>
</dbReference>
<evidence type="ECO:0000256" key="3">
    <source>
        <dbReference type="ARBA" id="ARBA00022553"/>
    </source>
</evidence>
<dbReference type="Pfam" id="PF00550">
    <property type="entry name" value="PP-binding"/>
    <property type="match status" value="1"/>
</dbReference>
<organism evidence="11 12">
    <name type="scientific">Massiliimalia timonensis</name>
    <dbReference type="NCBI Taxonomy" id="1987501"/>
    <lineage>
        <taxon>Bacteria</taxon>
        <taxon>Bacillati</taxon>
        <taxon>Bacillota</taxon>
        <taxon>Clostridia</taxon>
        <taxon>Eubacteriales</taxon>
        <taxon>Oscillospiraceae</taxon>
        <taxon>Massiliimalia</taxon>
    </lineage>
</organism>
<evidence type="ECO:0000259" key="10">
    <source>
        <dbReference type="PROSITE" id="PS50075"/>
    </source>
</evidence>
<dbReference type="GO" id="GO:0005829">
    <property type="term" value="C:cytosol"/>
    <property type="evidence" value="ECO:0007669"/>
    <property type="project" value="TreeGrafter"/>
</dbReference>
<dbReference type="PANTHER" id="PTHR20863">
    <property type="entry name" value="ACYL CARRIER PROTEIN"/>
    <property type="match status" value="1"/>
</dbReference>
<evidence type="ECO:0000313" key="12">
    <source>
        <dbReference type="Proteomes" id="UP000632659"/>
    </source>
</evidence>
<gene>
    <name evidence="7" type="primary">acpP</name>
    <name evidence="11" type="ORF">H8702_05760</name>
</gene>
<keyword evidence="12" id="KW-1185">Reference proteome</keyword>
<comment type="pathway">
    <text evidence="7 9">Lipid metabolism; fatty acid biosynthesis.</text>
</comment>
<sequence>MIMVLEKVTEILCDQLDVDAEKVTMEASITDDLGADSLDVVDLVMSLEEEFDVEIPDEEVENIKTVGDIVKYIEDKQE</sequence>
<name>A0A8J6PBZ6_9FIRM</name>
<comment type="PTM">
    <text evidence="7">4'-phosphopantetheine is transferred from CoA to a specific serine of apo-ACP by AcpS. This modification is essential for activity because fatty acids are bound in thioester linkage to the sulfhydryl of the prosthetic group.</text>
</comment>
<dbReference type="PROSITE" id="PS50075">
    <property type="entry name" value="CARRIER"/>
    <property type="match status" value="1"/>
</dbReference>
<dbReference type="HAMAP" id="MF_01217">
    <property type="entry name" value="Acyl_carrier"/>
    <property type="match status" value="1"/>
</dbReference>
<evidence type="ECO:0000256" key="7">
    <source>
        <dbReference type="HAMAP-Rule" id="MF_01217"/>
    </source>
</evidence>
<comment type="subcellular location">
    <subcellularLocation>
        <location evidence="7">Cytoplasm</location>
    </subcellularLocation>
</comment>
<dbReference type="GO" id="GO:0009245">
    <property type="term" value="P:lipid A biosynthetic process"/>
    <property type="evidence" value="ECO:0007669"/>
    <property type="project" value="TreeGrafter"/>
</dbReference>
<keyword evidence="2 7" id="KW-0444">Lipid biosynthesis</keyword>
<dbReference type="InterPro" id="IPR036736">
    <property type="entry name" value="ACP-like_sf"/>
</dbReference>
<comment type="function">
    <text evidence="7 9">Carrier of the growing fatty acid chain in fatty acid biosynthesis.</text>
</comment>
<dbReference type="PANTHER" id="PTHR20863:SF76">
    <property type="entry name" value="CARRIER DOMAIN-CONTAINING PROTEIN"/>
    <property type="match status" value="1"/>
</dbReference>
<accession>A0A8J6PBZ6</accession>
<feature type="domain" description="Carrier" evidence="10">
    <location>
        <begin position="2"/>
        <end position="77"/>
    </location>
</feature>
<dbReference type="InterPro" id="IPR006162">
    <property type="entry name" value="Ppantetheine_attach_site"/>
</dbReference>
<keyword evidence="5 7" id="KW-0443">Lipid metabolism</keyword>
<dbReference type="NCBIfam" id="NF002148">
    <property type="entry name" value="PRK00982.1-2"/>
    <property type="match status" value="1"/>
</dbReference>
<keyword evidence="6 7" id="KW-0275">Fatty acid biosynthesis</keyword>
<dbReference type="Proteomes" id="UP000632659">
    <property type="component" value="Unassembled WGS sequence"/>
</dbReference>
<keyword evidence="4 7" id="KW-0276">Fatty acid metabolism</keyword>
<dbReference type="UniPathway" id="UPA00094"/>
<dbReference type="EMBL" id="JACRTL010000002">
    <property type="protein sequence ID" value="MBC8610628.1"/>
    <property type="molecule type" value="Genomic_DNA"/>
</dbReference>
<dbReference type="GO" id="GO:0016020">
    <property type="term" value="C:membrane"/>
    <property type="evidence" value="ECO:0007669"/>
    <property type="project" value="GOC"/>
</dbReference>
<dbReference type="Gene3D" id="1.10.1200.10">
    <property type="entry name" value="ACP-like"/>
    <property type="match status" value="1"/>
</dbReference>
<evidence type="ECO:0000256" key="6">
    <source>
        <dbReference type="ARBA" id="ARBA00023160"/>
    </source>
</evidence>
<comment type="caution">
    <text evidence="11">The sequence shown here is derived from an EMBL/GenBank/DDBJ whole genome shotgun (WGS) entry which is preliminary data.</text>
</comment>
<dbReference type="NCBIfam" id="NF002150">
    <property type="entry name" value="PRK00982.1-4"/>
    <property type="match status" value="1"/>
</dbReference>
<feature type="modified residue" description="O-(pantetheine 4'-phosphoryl)serine" evidence="7">
    <location>
        <position position="37"/>
    </location>
</feature>